<dbReference type="OrthoDB" id="1821130at2"/>
<gene>
    <name evidence="4" type="ORF">AX018_107512</name>
</gene>
<dbReference type="CDD" id="cd04301">
    <property type="entry name" value="NAT_SF"/>
    <property type="match status" value="1"/>
</dbReference>
<dbReference type="Pfam" id="PF00583">
    <property type="entry name" value="Acetyltransf_1"/>
    <property type="match status" value="1"/>
</dbReference>
<keyword evidence="1" id="KW-0808">Transferase</keyword>
<evidence type="ECO:0000313" key="4">
    <source>
        <dbReference type="EMBL" id="RAR72951.1"/>
    </source>
</evidence>
<dbReference type="Gene3D" id="3.40.630.30">
    <property type="match status" value="1"/>
</dbReference>
<dbReference type="PROSITE" id="PS51186">
    <property type="entry name" value="GNAT"/>
    <property type="match status" value="1"/>
</dbReference>
<evidence type="ECO:0000259" key="3">
    <source>
        <dbReference type="PROSITE" id="PS51186"/>
    </source>
</evidence>
<dbReference type="EMBL" id="QLTA01000075">
    <property type="protein sequence ID" value="RAR72951.1"/>
    <property type="molecule type" value="Genomic_DNA"/>
</dbReference>
<dbReference type="AlphaFoldDB" id="A0A328YG16"/>
<evidence type="ECO:0000313" key="5">
    <source>
        <dbReference type="Proteomes" id="UP000248856"/>
    </source>
</evidence>
<organism evidence="4 5">
    <name type="scientific">Paracidovorax anthurii</name>
    <dbReference type="NCBI Taxonomy" id="78229"/>
    <lineage>
        <taxon>Bacteria</taxon>
        <taxon>Pseudomonadati</taxon>
        <taxon>Pseudomonadota</taxon>
        <taxon>Betaproteobacteria</taxon>
        <taxon>Burkholderiales</taxon>
        <taxon>Comamonadaceae</taxon>
        <taxon>Paracidovorax</taxon>
    </lineage>
</organism>
<comment type="caution">
    <text evidence="4">The sequence shown here is derived from an EMBL/GenBank/DDBJ whole genome shotgun (WGS) entry which is preliminary data.</text>
</comment>
<keyword evidence="2" id="KW-0012">Acyltransferase</keyword>
<keyword evidence="5" id="KW-1185">Reference proteome</keyword>
<dbReference type="GO" id="GO:0005840">
    <property type="term" value="C:ribosome"/>
    <property type="evidence" value="ECO:0007669"/>
    <property type="project" value="UniProtKB-KW"/>
</dbReference>
<reference evidence="4 5" key="1">
    <citation type="submission" date="2018-06" db="EMBL/GenBank/DDBJ databases">
        <title>Genomic Encyclopedia of Archaeal and Bacterial Type Strains, Phase II (KMG-II): from individual species to whole genera.</title>
        <authorList>
            <person name="Goeker M."/>
        </authorList>
    </citation>
    <scope>NUCLEOTIDE SEQUENCE [LARGE SCALE GENOMIC DNA]</scope>
    <source>
        <strain evidence="4 5">CFPB 3232</strain>
    </source>
</reference>
<sequence length="147" mass="16562">MHTTPTLRPMTLGDYEPVIQLMQATPGVAVRDADSREATARYLERNPGLSFVAHVQGRIVGCIMCGHDGRRGYLQHLLVLPEQRRQGIARALVECCLAELERLGIFKSHIDVYRDNALGQALWEGLGWTLRTDIHRFSMVRGERPNA</sequence>
<dbReference type="InterPro" id="IPR050832">
    <property type="entry name" value="Bact_Acetyltransf"/>
</dbReference>
<dbReference type="SUPFAM" id="SSF55729">
    <property type="entry name" value="Acyl-CoA N-acyltransferases (Nat)"/>
    <property type="match status" value="1"/>
</dbReference>
<accession>A0A328YG16</accession>
<proteinExistence type="predicted"/>
<dbReference type="Proteomes" id="UP000248856">
    <property type="component" value="Unassembled WGS sequence"/>
</dbReference>
<keyword evidence="4" id="KW-0689">Ribosomal protein</keyword>
<name>A0A328YG16_9BURK</name>
<dbReference type="InterPro" id="IPR000182">
    <property type="entry name" value="GNAT_dom"/>
</dbReference>
<keyword evidence="4" id="KW-0687">Ribonucleoprotein</keyword>
<dbReference type="InterPro" id="IPR016181">
    <property type="entry name" value="Acyl_CoA_acyltransferase"/>
</dbReference>
<protein>
    <submittedName>
        <fullName evidence="4">Ribosomal protein S18 acetylase RimI-like enzyme</fullName>
    </submittedName>
</protein>
<dbReference type="GO" id="GO:0016747">
    <property type="term" value="F:acyltransferase activity, transferring groups other than amino-acyl groups"/>
    <property type="evidence" value="ECO:0007669"/>
    <property type="project" value="InterPro"/>
</dbReference>
<evidence type="ECO:0000256" key="1">
    <source>
        <dbReference type="ARBA" id="ARBA00022679"/>
    </source>
</evidence>
<feature type="domain" description="N-acetyltransferase" evidence="3">
    <location>
        <begin position="5"/>
        <end position="147"/>
    </location>
</feature>
<evidence type="ECO:0000256" key="2">
    <source>
        <dbReference type="ARBA" id="ARBA00023315"/>
    </source>
</evidence>
<dbReference type="PANTHER" id="PTHR43877">
    <property type="entry name" value="AMINOALKYLPHOSPHONATE N-ACETYLTRANSFERASE-RELATED-RELATED"/>
    <property type="match status" value="1"/>
</dbReference>